<dbReference type="Gene3D" id="1.10.3120.10">
    <property type="entry name" value="Trigger factor, C-terminal domain"/>
    <property type="match status" value="1"/>
</dbReference>
<comment type="subcellular location">
    <subcellularLocation>
        <location evidence="12">Cytoplasm</location>
    </subcellularLocation>
    <text evidence="12">About half TF is bound to the ribosome near the polypeptide exit tunnel while the other half is free in the cytoplasm.</text>
</comment>
<dbReference type="Pfam" id="PF05698">
    <property type="entry name" value="Trigger_C"/>
    <property type="match status" value="1"/>
</dbReference>
<dbReference type="GO" id="GO:0005737">
    <property type="term" value="C:cytoplasm"/>
    <property type="evidence" value="ECO:0007669"/>
    <property type="project" value="UniProtKB-SubCell"/>
</dbReference>
<dbReference type="GO" id="GO:0044183">
    <property type="term" value="F:protein folding chaperone"/>
    <property type="evidence" value="ECO:0007669"/>
    <property type="project" value="TreeGrafter"/>
</dbReference>
<gene>
    <name evidence="12 17" type="primary">tig</name>
    <name evidence="18" type="ORF">FF098_007590</name>
    <name evidence="17" type="ORF">GCM10011355_15270</name>
</gene>
<evidence type="ECO:0000256" key="6">
    <source>
        <dbReference type="ARBA" id="ARBA00023110"/>
    </source>
</evidence>
<evidence type="ECO:0000256" key="9">
    <source>
        <dbReference type="ARBA" id="ARBA00023306"/>
    </source>
</evidence>
<dbReference type="SUPFAM" id="SSF109998">
    <property type="entry name" value="Triger factor/SurA peptide-binding domain-like"/>
    <property type="match status" value="1"/>
</dbReference>
<evidence type="ECO:0000256" key="10">
    <source>
        <dbReference type="ARBA" id="ARBA00024849"/>
    </source>
</evidence>
<dbReference type="Pfam" id="PF05697">
    <property type="entry name" value="Trigger_N"/>
    <property type="match status" value="1"/>
</dbReference>
<evidence type="ECO:0000256" key="5">
    <source>
        <dbReference type="ARBA" id="ARBA00022618"/>
    </source>
</evidence>
<dbReference type="InterPro" id="IPR008880">
    <property type="entry name" value="Trigger_fac_C"/>
</dbReference>
<comment type="function">
    <text evidence="10 12">Involved in protein export. Acts as a chaperone by maintaining the newly synthesized protein in an open conformation. Functions as a peptidyl-prolyl cis-trans isomerase.</text>
</comment>
<dbReference type="GO" id="GO:0015031">
    <property type="term" value="P:protein transport"/>
    <property type="evidence" value="ECO:0007669"/>
    <property type="project" value="UniProtKB-UniRule"/>
</dbReference>
<proteinExistence type="inferred from homology"/>
<name>A0A8J3A306_9PROT</name>
<feature type="domain" description="PPIase FKBP-type" evidence="16">
    <location>
        <begin position="169"/>
        <end position="229"/>
    </location>
</feature>
<comment type="similarity">
    <text evidence="2 12 14">Belongs to the FKBP-type PPIase family. Tig subfamily.</text>
</comment>
<dbReference type="FunFam" id="3.10.50.40:FF:000001">
    <property type="entry name" value="Trigger factor"/>
    <property type="match status" value="1"/>
</dbReference>
<dbReference type="PANTHER" id="PTHR30560">
    <property type="entry name" value="TRIGGER FACTOR CHAPERONE AND PEPTIDYL-PROLYL CIS/TRANS ISOMERASE"/>
    <property type="match status" value="1"/>
</dbReference>
<reference evidence="18 20" key="2">
    <citation type="submission" date="2020-02" db="EMBL/GenBank/DDBJ databases">
        <title>Genome sequence of Parvularcula flava strain NH6-79.</title>
        <authorList>
            <person name="Abdul Karim M.H."/>
            <person name="Lam M.Q."/>
            <person name="Chen S.J."/>
            <person name="Yahya A."/>
            <person name="Shahir S."/>
            <person name="Shamsir M.S."/>
            <person name="Chong C.S."/>
        </authorList>
    </citation>
    <scope>NUCLEOTIDE SEQUENCE [LARGE SCALE GENOMIC DNA]</scope>
    <source>
        <strain evidence="18 20">NH6-79</strain>
    </source>
</reference>
<dbReference type="InterPro" id="IPR027304">
    <property type="entry name" value="Trigger_fact/SurA_dom_sf"/>
</dbReference>
<accession>A0A8J3A306</accession>
<keyword evidence="8 12" id="KW-0413">Isomerase</keyword>
<dbReference type="Proteomes" id="UP000621856">
    <property type="component" value="Unassembled WGS sequence"/>
</dbReference>
<comment type="domain">
    <text evidence="12">Consists of 3 domains; the N-terminus binds the ribosome, the middle domain has PPIase activity, while the C-terminus has intrinsic chaperone activity on its own.</text>
</comment>
<dbReference type="PROSITE" id="PS50059">
    <property type="entry name" value="FKBP_PPIASE"/>
    <property type="match status" value="1"/>
</dbReference>
<evidence type="ECO:0000256" key="11">
    <source>
        <dbReference type="ARBA" id="ARBA00029986"/>
    </source>
</evidence>
<dbReference type="Proteomes" id="UP000818603">
    <property type="component" value="Unassembled WGS sequence"/>
</dbReference>
<dbReference type="GO" id="GO:0043022">
    <property type="term" value="F:ribosome binding"/>
    <property type="evidence" value="ECO:0007669"/>
    <property type="project" value="TreeGrafter"/>
</dbReference>
<dbReference type="InterPro" id="IPR046357">
    <property type="entry name" value="PPIase_dom_sf"/>
</dbReference>
<dbReference type="EMBL" id="VCJR02000001">
    <property type="protein sequence ID" value="NHK27760.1"/>
    <property type="molecule type" value="Genomic_DNA"/>
</dbReference>
<keyword evidence="7 12" id="KW-0143">Chaperone</keyword>
<evidence type="ECO:0000256" key="12">
    <source>
        <dbReference type="HAMAP-Rule" id="MF_00303"/>
    </source>
</evidence>
<evidence type="ECO:0000313" key="17">
    <source>
        <dbReference type="EMBL" id="GGH96417.1"/>
    </source>
</evidence>
<dbReference type="AlphaFoldDB" id="A0A8J3A306"/>
<dbReference type="InterPro" id="IPR008881">
    <property type="entry name" value="Trigger_fac_ribosome-bd_bac"/>
</dbReference>
<evidence type="ECO:0000313" key="19">
    <source>
        <dbReference type="Proteomes" id="UP000621856"/>
    </source>
</evidence>
<evidence type="ECO:0000313" key="20">
    <source>
        <dbReference type="Proteomes" id="UP000818603"/>
    </source>
</evidence>
<dbReference type="EMBL" id="BMGZ01000001">
    <property type="protein sequence ID" value="GGH96417.1"/>
    <property type="molecule type" value="Genomic_DNA"/>
</dbReference>
<dbReference type="Gene3D" id="3.10.50.40">
    <property type="match status" value="1"/>
</dbReference>
<comment type="catalytic activity">
    <reaction evidence="1 12 13">
        <text>[protein]-peptidylproline (omega=180) = [protein]-peptidylproline (omega=0)</text>
        <dbReference type="Rhea" id="RHEA:16237"/>
        <dbReference type="Rhea" id="RHEA-COMP:10747"/>
        <dbReference type="Rhea" id="RHEA-COMP:10748"/>
        <dbReference type="ChEBI" id="CHEBI:83833"/>
        <dbReference type="ChEBI" id="CHEBI:83834"/>
        <dbReference type="EC" id="5.2.1.8"/>
    </reaction>
</comment>
<dbReference type="NCBIfam" id="TIGR00115">
    <property type="entry name" value="tig"/>
    <property type="match status" value="1"/>
</dbReference>
<dbReference type="GO" id="GO:0043335">
    <property type="term" value="P:protein unfolding"/>
    <property type="evidence" value="ECO:0007669"/>
    <property type="project" value="TreeGrafter"/>
</dbReference>
<comment type="caution">
    <text evidence="17">The sequence shown here is derived from an EMBL/GenBank/DDBJ whole genome shotgun (WGS) entry which is preliminary data.</text>
</comment>
<dbReference type="InterPro" id="IPR036611">
    <property type="entry name" value="Trigger_fac_ribosome-bd_sf"/>
</dbReference>
<keyword evidence="6 12" id="KW-0697">Rotamase</keyword>
<keyword evidence="9 12" id="KW-0131">Cell cycle</keyword>
<evidence type="ECO:0000256" key="7">
    <source>
        <dbReference type="ARBA" id="ARBA00023186"/>
    </source>
</evidence>
<evidence type="ECO:0000313" key="18">
    <source>
        <dbReference type="EMBL" id="NHK27760.1"/>
    </source>
</evidence>
<feature type="region of interest" description="Disordered" evidence="15">
    <location>
        <begin position="430"/>
        <end position="451"/>
    </location>
</feature>
<sequence length="451" mass="50940">MEVIEKSTEGLSREFTVKVPAKELDAKLTAKLEEMKGQVHLKGFRPGKAPVSFLKKMYGKSMMGELIQETMQEAQAKALDENKLQPAMAPHPHIDESKIKDVIEGKADLEYDIHVEVLPTFEPMDVTGMDLTKLVAEPGDDEIQETLDNIAKQNRDFKPRGKTAKAKDGDRLIIDFVGKLEGEEFEGGKGEDQPLELGSGRFIPGFEEQLVGVKTGEEKTIEVTFPEEYQAEHLAGKAVTFDVTVKEVQAPQDSEINDEMAKNLGFDDLEALKTTIKERLQAELDSQSRLHLKRAILDKLDENHDFDLPQGMVDAEFDQIWRQVQQTELDDEDKSKSEDELKEEYRKIAERRVRLGLVLAEIGKAQKVEVPQEDMNRAFQQQAQQYGIPAKQLADFYQQNPQAIQQLRAPIFEDKVIDYIIGEAKIEEKKVSKDELMEDPDDDVETAAAAV</sequence>
<dbReference type="GO" id="GO:0003755">
    <property type="term" value="F:peptidyl-prolyl cis-trans isomerase activity"/>
    <property type="evidence" value="ECO:0007669"/>
    <property type="project" value="UniProtKB-UniRule"/>
</dbReference>
<dbReference type="GO" id="GO:0051083">
    <property type="term" value="P:'de novo' cotranslational protein folding"/>
    <property type="evidence" value="ECO:0007669"/>
    <property type="project" value="TreeGrafter"/>
</dbReference>
<dbReference type="PANTHER" id="PTHR30560:SF3">
    <property type="entry name" value="TRIGGER FACTOR-LIKE PROTEIN TIG, CHLOROPLASTIC"/>
    <property type="match status" value="1"/>
</dbReference>
<organism evidence="17 19">
    <name type="scientific">Aquisalinus luteolus</name>
    <dbReference type="NCBI Taxonomy" id="1566827"/>
    <lineage>
        <taxon>Bacteria</taxon>
        <taxon>Pseudomonadati</taxon>
        <taxon>Pseudomonadota</taxon>
        <taxon>Alphaproteobacteria</taxon>
        <taxon>Parvularculales</taxon>
        <taxon>Parvularculaceae</taxon>
        <taxon>Aquisalinus</taxon>
    </lineage>
</organism>
<keyword evidence="12" id="KW-0963">Cytoplasm</keyword>
<dbReference type="SUPFAM" id="SSF54534">
    <property type="entry name" value="FKBP-like"/>
    <property type="match status" value="1"/>
</dbReference>
<dbReference type="Gene3D" id="3.30.70.1050">
    <property type="entry name" value="Trigger factor ribosome-binding domain"/>
    <property type="match status" value="1"/>
</dbReference>
<dbReference type="HAMAP" id="MF_00303">
    <property type="entry name" value="Trigger_factor_Tig"/>
    <property type="match status" value="1"/>
</dbReference>
<evidence type="ECO:0000256" key="13">
    <source>
        <dbReference type="PROSITE-ProRule" id="PRU00277"/>
    </source>
</evidence>
<dbReference type="GO" id="GO:0051301">
    <property type="term" value="P:cell division"/>
    <property type="evidence" value="ECO:0007669"/>
    <property type="project" value="UniProtKB-KW"/>
</dbReference>
<protein>
    <recommendedName>
        <fullName evidence="4 12">Trigger factor</fullName>
        <shortName evidence="12">TF</shortName>
        <ecNumber evidence="3 12">5.2.1.8</ecNumber>
    </recommendedName>
    <alternativeName>
        <fullName evidence="11 12">PPIase</fullName>
    </alternativeName>
</protein>
<dbReference type="SUPFAM" id="SSF102735">
    <property type="entry name" value="Trigger factor ribosome-binding domain"/>
    <property type="match status" value="1"/>
</dbReference>
<reference evidence="17" key="3">
    <citation type="submission" date="2020-09" db="EMBL/GenBank/DDBJ databases">
        <authorList>
            <person name="Sun Q."/>
            <person name="Zhou Y."/>
        </authorList>
    </citation>
    <scope>NUCLEOTIDE SEQUENCE</scope>
    <source>
        <strain evidence="17">CGMCC 1.14984</strain>
    </source>
</reference>
<feature type="compositionally biased region" description="Acidic residues" evidence="15">
    <location>
        <begin position="436"/>
        <end position="445"/>
    </location>
</feature>
<dbReference type="InterPro" id="IPR001179">
    <property type="entry name" value="PPIase_FKBP_dom"/>
</dbReference>
<evidence type="ECO:0000256" key="4">
    <source>
        <dbReference type="ARBA" id="ARBA00016902"/>
    </source>
</evidence>
<evidence type="ECO:0000256" key="2">
    <source>
        <dbReference type="ARBA" id="ARBA00005464"/>
    </source>
</evidence>
<evidence type="ECO:0000259" key="16">
    <source>
        <dbReference type="PROSITE" id="PS50059"/>
    </source>
</evidence>
<reference evidence="17" key="1">
    <citation type="journal article" date="2014" name="Int. J. Syst. Evol. Microbiol.">
        <title>Complete genome sequence of Corynebacterium casei LMG S-19264T (=DSM 44701T), isolated from a smear-ripened cheese.</title>
        <authorList>
            <consortium name="US DOE Joint Genome Institute (JGI-PGF)"/>
            <person name="Walter F."/>
            <person name="Albersmeier A."/>
            <person name="Kalinowski J."/>
            <person name="Ruckert C."/>
        </authorList>
    </citation>
    <scope>NUCLEOTIDE SEQUENCE</scope>
    <source>
        <strain evidence="17">CGMCC 1.14984</strain>
    </source>
</reference>
<evidence type="ECO:0000256" key="15">
    <source>
        <dbReference type="SAM" id="MobiDB-lite"/>
    </source>
</evidence>
<evidence type="ECO:0000256" key="8">
    <source>
        <dbReference type="ARBA" id="ARBA00023235"/>
    </source>
</evidence>
<dbReference type="InterPro" id="IPR005215">
    <property type="entry name" value="Trig_fac"/>
</dbReference>
<dbReference type="PIRSF" id="PIRSF003095">
    <property type="entry name" value="Trigger_factor"/>
    <property type="match status" value="1"/>
</dbReference>
<keyword evidence="20" id="KW-1185">Reference proteome</keyword>
<dbReference type="Pfam" id="PF00254">
    <property type="entry name" value="FKBP_C"/>
    <property type="match status" value="1"/>
</dbReference>
<evidence type="ECO:0000256" key="1">
    <source>
        <dbReference type="ARBA" id="ARBA00000971"/>
    </source>
</evidence>
<evidence type="ECO:0000256" key="3">
    <source>
        <dbReference type="ARBA" id="ARBA00013194"/>
    </source>
</evidence>
<dbReference type="InterPro" id="IPR037041">
    <property type="entry name" value="Trigger_fac_C_sf"/>
</dbReference>
<dbReference type="EC" id="5.2.1.8" evidence="3 12"/>
<dbReference type="RefSeq" id="WP_155138968.1">
    <property type="nucleotide sequence ID" value="NZ_BMGZ01000001.1"/>
</dbReference>
<evidence type="ECO:0000256" key="14">
    <source>
        <dbReference type="RuleBase" id="RU003914"/>
    </source>
</evidence>
<keyword evidence="5 12" id="KW-0132">Cell division</keyword>